<dbReference type="EMBL" id="FMSH01000475">
    <property type="protein sequence ID" value="SCU94188.1"/>
    <property type="molecule type" value="Genomic_DNA"/>
</dbReference>
<gene>
    <name evidence="1" type="ORF">CNECB9_5260006</name>
</gene>
<organism evidence="1">
    <name type="scientific">Cupriavidus necator</name>
    <name type="common">Alcaligenes eutrophus</name>
    <name type="synonym">Ralstonia eutropha</name>
    <dbReference type="NCBI Taxonomy" id="106590"/>
    <lineage>
        <taxon>Bacteria</taxon>
        <taxon>Pseudomonadati</taxon>
        <taxon>Pseudomonadota</taxon>
        <taxon>Betaproteobacteria</taxon>
        <taxon>Burkholderiales</taxon>
        <taxon>Burkholderiaceae</taxon>
        <taxon>Cupriavidus</taxon>
    </lineage>
</organism>
<dbReference type="InterPro" id="IPR043019">
    <property type="entry name" value="GrlR_sf"/>
</dbReference>
<dbReference type="Gene3D" id="2.40.128.380">
    <property type="entry name" value="T3SS negative regulator GrlR"/>
    <property type="match status" value="1"/>
</dbReference>
<dbReference type="AlphaFoldDB" id="A0A1K0JJ90"/>
<evidence type="ECO:0008006" key="2">
    <source>
        <dbReference type="Google" id="ProtNLM"/>
    </source>
</evidence>
<name>A0A1K0JJ90_CUPNE</name>
<proteinExistence type="predicted"/>
<reference evidence="1" key="1">
    <citation type="submission" date="2016-09" db="EMBL/GenBank/DDBJ databases">
        <authorList>
            <person name="Capua I."/>
            <person name="De Benedictis P."/>
            <person name="Joannis T."/>
            <person name="Lombin L.H."/>
            <person name="Cattoli G."/>
        </authorList>
    </citation>
    <scope>NUCLEOTIDE SEQUENCE</scope>
    <source>
        <strain evidence="1">B9</strain>
    </source>
</reference>
<evidence type="ECO:0000313" key="1">
    <source>
        <dbReference type="EMBL" id="SCU94188.1"/>
    </source>
</evidence>
<dbReference type="RefSeq" id="WP_340529429.1">
    <property type="nucleotide sequence ID" value="NZ_FMSH01000475.1"/>
</dbReference>
<accession>A0A1K0JJ90</accession>
<sequence length="117" mass="12208">MAQQVLDGFYQVNFTALGQGTGLLVIEGDRVRGGDGQYLYSGRLAALDGGAFTIDLRVASYAAGAQSVFHTGQGVFTLKLKGNFVGEEFTATGVAEGVGSGATFNARGRRVKNIDLV</sequence>
<protein>
    <recommendedName>
        <fullName evidence="2">T3SS negative regulator,GrlR</fullName>
    </recommendedName>
</protein>